<sequence>MVAALRQRVQCDVRGAVVRVGMAAFALAGARGRGAVHVRGQVLAGVAVPADAVVQKAHRPAACFGHGGAPGLACREHRIRAPVCMADSMA</sequence>
<dbReference type="EMBL" id="VSSQ01031452">
    <property type="protein sequence ID" value="MPM82344.1"/>
    <property type="molecule type" value="Genomic_DNA"/>
</dbReference>
<protein>
    <submittedName>
        <fullName evidence="1">Uncharacterized protein</fullName>
    </submittedName>
</protein>
<reference evidence="1" key="1">
    <citation type="submission" date="2019-08" db="EMBL/GenBank/DDBJ databases">
        <authorList>
            <person name="Kucharzyk K."/>
            <person name="Murdoch R.W."/>
            <person name="Higgins S."/>
            <person name="Loffler F."/>
        </authorList>
    </citation>
    <scope>NUCLEOTIDE SEQUENCE</scope>
</reference>
<name>A0A645CZE4_9ZZZZ</name>
<dbReference type="AlphaFoldDB" id="A0A645CZE4"/>
<proteinExistence type="predicted"/>
<organism evidence="1">
    <name type="scientific">bioreactor metagenome</name>
    <dbReference type="NCBI Taxonomy" id="1076179"/>
    <lineage>
        <taxon>unclassified sequences</taxon>
        <taxon>metagenomes</taxon>
        <taxon>ecological metagenomes</taxon>
    </lineage>
</organism>
<accession>A0A645CZE4</accession>
<gene>
    <name evidence="1" type="ORF">SDC9_129405</name>
</gene>
<comment type="caution">
    <text evidence="1">The sequence shown here is derived from an EMBL/GenBank/DDBJ whole genome shotgun (WGS) entry which is preliminary data.</text>
</comment>
<evidence type="ECO:0000313" key="1">
    <source>
        <dbReference type="EMBL" id="MPM82344.1"/>
    </source>
</evidence>